<keyword evidence="3" id="KW-1185">Reference proteome</keyword>
<sequence length="71" mass="7264">MEKTKGGGWKDRKEDRANSGIEMESEIRGEFQCASAVFVPGKPFSVKGGGGGGGSWVASTPLAVEGAGDFG</sequence>
<evidence type="ECO:0000313" key="3">
    <source>
        <dbReference type="Proteomes" id="UP001258017"/>
    </source>
</evidence>
<protein>
    <submittedName>
        <fullName evidence="2">Uncharacterized protein</fullName>
    </submittedName>
</protein>
<evidence type="ECO:0000313" key="2">
    <source>
        <dbReference type="EMBL" id="KAK2578162.1"/>
    </source>
</evidence>
<dbReference type="Proteomes" id="UP001258017">
    <property type="component" value="Unassembled WGS sequence"/>
</dbReference>
<feature type="region of interest" description="Disordered" evidence="1">
    <location>
        <begin position="1"/>
        <end position="24"/>
    </location>
</feature>
<accession>A0AAD9VLK1</accession>
<dbReference type="EMBL" id="JAIFRP010000539">
    <property type="protein sequence ID" value="KAK2578162.1"/>
    <property type="molecule type" value="Genomic_DNA"/>
</dbReference>
<evidence type="ECO:0000256" key="1">
    <source>
        <dbReference type="SAM" id="MobiDB-lite"/>
    </source>
</evidence>
<gene>
    <name evidence="2" type="ORF">KPH14_001358</name>
</gene>
<proteinExistence type="predicted"/>
<organism evidence="2 3">
    <name type="scientific">Odynerus spinipes</name>
    <dbReference type="NCBI Taxonomy" id="1348599"/>
    <lineage>
        <taxon>Eukaryota</taxon>
        <taxon>Metazoa</taxon>
        <taxon>Ecdysozoa</taxon>
        <taxon>Arthropoda</taxon>
        <taxon>Hexapoda</taxon>
        <taxon>Insecta</taxon>
        <taxon>Pterygota</taxon>
        <taxon>Neoptera</taxon>
        <taxon>Endopterygota</taxon>
        <taxon>Hymenoptera</taxon>
        <taxon>Apocrita</taxon>
        <taxon>Aculeata</taxon>
        <taxon>Vespoidea</taxon>
        <taxon>Vespidae</taxon>
        <taxon>Eumeninae</taxon>
        <taxon>Odynerus</taxon>
    </lineage>
</organism>
<reference evidence="2" key="1">
    <citation type="submission" date="2021-08" db="EMBL/GenBank/DDBJ databases">
        <authorList>
            <person name="Misof B."/>
            <person name="Oliver O."/>
            <person name="Podsiadlowski L."/>
            <person name="Donath A."/>
            <person name="Peters R."/>
            <person name="Mayer C."/>
            <person name="Rust J."/>
            <person name="Gunkel S."/>
            <person name="Lesny P."/>
            <person name="Martin S."/>
            <person name="Oeyen J.P."/>
            <person name="Petersen M."/>
            <person name="Panagiotis P."/>
            <person name="Wilbrandt J."/>
            <person name="Tanja T."/>
        </authorList>
    </citation>
    <scope>NUCLEOTIDE SEQUENCE</scope>
    <source>
        <strain evidence="2">GBR_01_08_01A</strain>
        <tissue evidence="2">Thorax + abdomen</tissue>
    </source>
</reference>
<name>A0AAD9VLK1_9HYME</name>
<comment type="caution">
    <text evidence="2">The sequence shown here is derived from an EMBL/GenBank/DDBJ whole genome shotgun (WGS) entry which is preliminary data.</text>
</comment>
<feature type="compositionally biased region" description="Basic and acidic residues" evidence="1">
    <location>
        <begin position="1"/>
        <end position="17"/>
    </location>
</feature>
<dbReference type="AlphaFoldDB" id="A0AAD9VLK1"/>
<reference evidence="2" key="2">
    <citation type="journal article" date="2023" name="Commun. Biol.">
        <title>Intrasexual cuticular hydrocarbon dimorphism in a wasp sheds light on hydrocarbon biosynthesis genes in Hymenoptera.</title>
        <authorList>
            <person name="Moris V.C."/>
            <person name="Podsiadlowski L."/>
            <person name="Martin S."/>
            <person name="Oeyen J.P."/>
            <person name="Donath A."/>
            <person name="Petersen M."/>
            <person name="Wilbrandt J."/>
            <person name="Misof B."/>
            <person name="Liedtke D."/>
            <person name="Thamm M."/>
            <person name="Scheiner R."/>
            <person name="Schmitt T."/>
            <person name="Niehuis O."/>
        </authorList>
    </citation>
    <scope>NUCLEOTIDE SEQUENCE</scope>
    <source>
        <strain evidence="2">GBR_01_08_01A</strain>
    </source>
</reference>